<accession>A0A2G8RFC4</accession>
<evidence type="ECO:0000259" key="1">
    <source>
        <dbReference type="Pfam" id="PF01863"/>
    </source>
</evidence>
<evidence type="ECO:0000313" key="2">
    <source>
        <dbReference type="EMBL" id="PIL20239.1"/>
    </source>
</evidence>
<feature type="domain" description="YgjP-like metallopeptidase" evidence="1">
    <location>
        <begin position="24"/>
        <end position="222"/>
    </location>
</feature>
<sequence length="234" mass="26230">MGDITLWGNPPIPVLLRRSARARRISLRLSQLDGRVTLTLPKRLPQAQALAFLQEKESWLRRHLADQVSSVKIAPGVLLPVEGVEHRVFPGEGRIVRTFQAETGSELHVPGPPDRVAARLNGHLKALARDRLAVASDLYAAQLGLDYTRLTLRDTRSRWGSCTAAGGLMYSWRLVLAPPEVLAYVAAHEVAHLAEMNHSRAFWETVSRIHGDWQAPRQWLGEHGAGLHRYRFED</sequence>
<keyword evidence="3" id="KW-1185">Reference proteome</keyword>
<organism evidence="2 3">
    <name type="scientific">Puniceibacterium antarcticum</name>
    <dbReference type="NCBI Taxonomy" id="1206336"/>
    <lineage>
        <taxon>Bacteria</taxon>
        <taxon>Pseudomonadati</taxon>
        <taxon>Pseudomonadota</taxon>
        <taxon>Alphaproteobacteria</taxon>
        <taxon>Rhodobacterales</taxon>
        <taxon>Paracoccaceae</taxon>
        <taxon>Puniceibacterium</taxon>
    </lineage>
</organism>
<comment type="caution">
    <text evidence="2">The sequence shown here is derived from an EMBL/GenBank/DDBJ whole genome shotgun (WGS) entry which is preliminary data.</text>
</comment>
<dbReference type="Pfam" id="PF01863">
    <property type="entry name" value="YgjP-like"/>
    <property type="match status" value="1"/>
</dbReference>
<dbReference type="OrthoDB" id="9795402at2"/>
<name>A0A2G8RFC4_9RHOB</name>
<evidence type="ECO:0000313" key="3">
    <source>
        <dbReference type="Proteomes" id="UP000231259"/>
    </source>
</evidence>
<dbReference type="AlphaFoldDB" id="A0A2G8RFC4"/>
<dbReference type="InterPro" id="IPR002725">
    <property type="entry name" value="YgjP-like_metallopeptidase"/>
</dbReference>
<dbReference type="CDD" id="cd07344">
    <property type="entry name" value="M48_yhfN_like"/>
    <property type="match status" value="1"/>
</dbReference>
<dbReference type="PANTHER" id="PTHR30399:SF1">
    <property type="entry name" value="UTP PYROPHOSPHATASE"/>
    <property type="match status" value="1"/>
</dbReference>
<proteinExistence type="predicted"/>
<dbReference type="Gene3D" id="3.30.2010.10">
    <property type="entry name" value="Metalloproteases ('zincins'), catalytic domain"/>
    <property type="match status" value="1"/>
</dbReference>
<dbReference type="InterPro" id="IPR053136">
    <property type="entry name" value="UTP_pyrophosphatase-like"/>
</dbReference>
<gene>
    <name evidence="2" type="ORF">P775_09820</name>
</gene>
<reference evidence="2 3" key="1">
    <citation type="submission" date="2013-09" db="EMBL/GenBank/DDBJ databases">
        <title>Genome sequencing of Phaeobacter antarcticus sp. nov. SM1211.</title>
        <authorList>
            <person name="Zhang X.-Y."/>
            <person name="Liu C."/>
            <person name="Chen X.-L."/>
            <person name="Xie B.-B."/>
            <person name="Qin Q.-L."/>
            <person name="Rong J.-C."/>
            <person name="Zhang Y.-Z."/>
        </authorList>
    </citation>
    <scope>NUCLEOTIDE SEQUENCE [LARGE SCALE GENOMIC DNA]</scope>
    <source>
        <strain evidence="2 3">SM1211</strain>
    </source>
</reference>
<dbReference type="EMBL" id="AWWI01000064">
    <property type="protein sequence ID" value="PIL20239.1"/>
    <property type="molecule type" value="Genomic_DNA"/>
</dbReference>
<dbReference type="RefSeq" id="WP_099910751.1">
    <property type="nucleotide sequence ID" value="NZ_AWWI01000064.1"/>
</dbReference>
<dbReference type="Proteomes" id="UP000231259">
    <property type="component" value="Unassembled WGS sequence"/>
</dbReference>
<protein>
    <recommendedName>
        <fullName evidence="1">YgjP-like metallopeptidase domain-containing protein</fullName>
    </recommendedName>
</protein>
<dbReference type="PANTHER" id="PTHR30399">
    <property type="entry name" value="UNCHARACTERIZED PROTEIN YGJP"/>
    <property type="match status" value="1"/>
</dbReference>